<dbReference type="AlphaFoldDB" id="A0A6A9QKN0"/>
<dbReference type="Pfam" id="PF13183">
    <property type="entry name" value="Fer4_8"/>
    <property type="match status" value="1"/>
</dbReference>
<dbReference type="PROSITE" id="PS51379">
    <property type="entry name" value="4FE4S_FER_2"/>
    <property type="match status" value="1"/>
</dbReference>
<evidence type="ECO:0000259" key="1">
    <source>
        <dbReference type="PROSITE" id="PS51379"/>
    </source>
</evidence>
<proteinExistence type="predicted"/>
<comment type="caution">
    <text evidence="2">The sequence shown here is derived from an EMBL/GenBank/DDBJ whole genome shotgun (WGS) entry which is preliminary data.</text>
</comment>
<sequence>MYEEFVFSTISPSKKGRPPSSVINFSEDLQIPVNSVPRFEMFRGTEGDIVINMNGYSGIRDLGDKIEVKAGTTWKEVLKDYNVEVYGNLDFTVGGTLFFDDPIFGMNEFSSFSNKVEVEAINGSVYHGKYTGGIPVKVIIKKENKNLIWKEWKGNISSLISRIKSWYSNRLPVFRDVSLVKDKEGVRILASYPEAREILVKPFMEGSETSVPFYDKIYSRLYYEGELPFESISLLESALEVAEFAVVRVRRDKVAFSISSMNKIVGLPGVKYSIEDSLFNGCVLCGACVSVCPHGEQRGNNIAFTPLGFYVMQSEGMGSKVANCHLCGNCMSQCPVKLDIVGDLRKFIVPMYKQTNTKLEINELRKNINIVITPISIDLYQYALRALSFLSDKGLDVGLMYLNVNVNSLIKGDPDLDFLNNELAGVTDLITLTPEDHYYLHILKARRVIQIEFLGNMLLKEFPELTKGKSVHIPCLLKNHPSMEHEIGKCSTVFLDKVNGEGTTDKLKADLTLCPLTSISLGIPSILDLALPQLPDLNSIIKQIQENITKSSENTREILDDLTWFDGLDEGLVKDFKEKIIKSSFKNVPQSLLKLIYIYSPILQRNPENYKVIEEIKNAIVK</sequence>
<keyword evidence="3" id="KW-1185">Reference proteome</keyword>
<accession>A0A6A9QKN0</accession>
<protein>
    <recommendedName>
        <fullName evidence="1">4Fe-4S ferredoxin-type domain-containing protein</fullName>
    </recommendedName>
</protein>
<feature type="domain" description="4Fe-4S ferredoxin-type" evidence="1">
    <location>
        <begin position="270"/>
        <end position="302"/>
    </location>
</feature>
<dbReference type="GO" id="GO:0016491">
    <property type="term" value="F:oxidoreductase activity"/>
    <property type="evidence" value="ECO:0007669"/>
    <property type="project" value="UniProtKB-ARBA"/>
</dbReference>
<dbReference type="InterPro" id="IPR017900">
    <property type="entry name" value="4Fe4S_Fe_S_CS"/>
</dbReference>
<dbReference type="InterPro" id="IPR017896">
    <property type="entry name" value="4Fe4S_Fe-S-bd"/>
</dbReference>
<dbReference type="Gene3D" id="3.30.70.20">
    <property type="match status" value="1"/>
</dbReference>
<name>A0A6A9QKN0_SULME</name>
<evidence type="ECO:0000313" key="3">
    <source>
        <dbReference type="Proteomes" id="UP000470772"/>
    </source>
</evidence>
<dbReference type="RefSeq" id="WP_156016460.1">
    <property type="nucleotide sequence ID" value="NZ_WGGD01000005.1"/>
</dbReference>
<dbReference type="EMBL" id="WGGD01000005">
    <property type="protein sequence ID" value="MUN28840.1"/>
    <property type="molecule type" value="Genomic_DNA"/>
</dbReference>
<reference evidence="2 3" key="1">
    <citation type="submission" date="2019-10" db="EMBL/GenBank/DDBJ databases">
        <title>Sequencing and Assembly of Multiple Reported Metal-Biooxidizing Members of the Extremely Thermoacidophilic Archaeal Family Sulfolobaceae.</title>
        <authorList>
            <person name="Counts J.A."/>
            <person name="Kelly R.M."/>
        </authorList>
    </citation>
    <scope>NUCLEOTIDE SEQUENCE [LARGE SCALE GENOMIC DNA]</scope>
    <source>
        <strain evidence="2 3">DSM 6482</strain>
    </source>
</reference>
<gene>
    <name evidence="2" type="ORF">GC250_05170</name>
</gene>
<dbReference type="Proteomes" id="UP000470772">
    <property type="component" value="Unassembled WGS sequence"/>
</dbReference>
<evidence type="ECO:0000313" key="2">
    <source>
        <dbReference type="EMBL" id="MUN28840.1"/>
    </source>
</evidence>
<dbReference type="SUPFAM" id="SSF54862">
    <property type="entry name" value="4Fe-4S ferredoxins"/>
    <property type="match status" value="1"/>
</dbReference>
<organism evidence="2 3">
    <name type="scientific">Sulfuracidifex metallicus DSM 6482 = JCM 9184</name>
    <dbReference type="NCBI Taxonomy" id="523847"/>
    <lineage>
        <taxon>Archaea</taxon>
        <taxon>Thermoproteota</taxon>
        <taxon>Thermoprotei</taxon>
        <taxon>Sulfolobales</taxon>
        <taxon>Sulfolobaceae</taxon>
        <taxon>Sulfuracidifex</taxon>
    </lineage>
</organism>
<dbReference type="PROSITE" id="PS00198">
    <property type="entry name" value="4FE4S_FER_1"/>
    <property type="match status" value="2"/>
</dbReference>